<dbReference type="EMBL" id="VJZE01000043">
    <property type="protein sequence ID" value="MPY40121.1"/>
    <property type="molecule type" value="Genomic_DNA"/>
</dbReference>
<accession>A0A5N8VXX8</accession>
<dbReference type="OrthoDB" id="4328072at2"/>
<gene>
    <name evidence="3" type="ORF">FNH04_09415</name>
</gene>
<organism evidence="3 4">
    <name type="scientific">Streptomyces phyllanthi</name>
    <dbReference type="NCBI Taxonomy" id="1803180"/>
    <lineage>
        <taxon>Bacteria</taxon>
        <taxon>Bacillati</taxon>
        <taxon>Actinomycetota</taxon>
        <taxon>Actinomycetes</taxon>
        <taxon>Kitasatosporales</taxon>
        <taxon>Streptomycetaceae</taxon>
        <taxon>Streptomyces</taxon>
    </lineage>
</organism>
<evidence type="ECO:0000313" key="4">
    <source>
        <dbReference type="Proteomes" id="UP000326979"/>
    </source>
</evidence>
<feature type="compositionally biased region" description="Basic and acidic residues" evidence="1">
    <location>
        <begin position="30"/>
        <end position="42"/>
    </location>
</feature>
<protein>
    <submittedName>
        <fullName evidence="3">Uncharacterized protein</fullName>
    </submittedName>
</protein>
<dbReference type="Proteomes" id="UP000326979">
    <property type="component" value="Unassembled WGS sequence"/>
</dbReference>
<evidence type="ECO:0000313" key="3">
    <source>
        <dbReference type="EMBL" id="MPY40121.1"/>
    </source>
</evidence>
<keyword evidence="4" id="KW-1185">Reference proteome</keyword>
<keyword evidence="2" id="KW-0472">Membrane</keyword>
<dbReference type="AlphaFoldDB" id="A0A5N8VXX8"/>
<dbReference type="RefSeq" id="WP_152782269.1">
    <property type="nucleotide sequence ID" value="NZ_BAABEQ010000014.1"/>
</dbReference>
<feature type="transmembrane region" description="Helical" evidence="2">
    <location>
        <begin position="54"/>
        <end position="76"/>
    </location>
</feature>
<keyword evidence="2" id="KW-1133">Transmembrane helix</keyword>
<feature type="region of interest" description="Disordered" evidence="1">
    <location>
        <begin position="27"/>
        <end position="49"/>
    </location>
</feature>
<evidence type="ECO:0000256" key="2">
    <source>
        <dbReference type="SAM" id="Phobius"/>
    </source>
</evidence>
<sequence length="77" mass="8585">MDSSHGIDPRSLEDPRNVYMTDEEFYASDRPAHPVLPEDRPRGGGPTDPLKHPWTVGTMLFVAFVFLVIFGGIALFP</sequence>
<name>A0A5N8VXX8_9ACTN</name>
<comment type="caution">
    <text evidence="3">The sequence shown here is derived from an EMBL/GenBank/DDBJ whole genome shotgun (WGS) entry which is preliminary data.</text>
</comment>
<evidence type="ECO:0000256" key="1">
    <source>
        <dbReference type="SAM" id="MobiDB-lite"/>
    </source>
</evidence>
<reference evidence="3 4" key="1">
    <citation type="submission" date="2019-07" db="EMBL/GenBank/DDBJ databases">
        <title>New species of Amycolatopsis and Streptomyces.</title>
        <authorList>
            <person name="Duangmal K."/>
            <person name="Teo W.F.A."/>
            <person name="Lipun K."/>
        </authorList>
    </citation>
    <scope>NUCLEOTIDE SEQUENCE [LARGE SCALE GENOMIC DNA]</scope>
    <source>
        <strain evidence="3 4">TISTR 2346</strain>
    </source>
</reference>
<proteinExistence type="predicted"/>
<keyword evidence="2" id="KW-0812">Transmembrane</keyword>